<evidence type="ECO:0000313" key="2">
    <source>
        <dbReference type="Proteomes" id="UP001234989"/>
    </source>
</evidence>
<gene>
    <name evidence="1" type="ORF">MTR67_025315</name>
</gene>
<dbReference type="AlphaFoldDB" id="A0AAF0TYS2"/>
<name>A0AAF0TYS2_SOLVR</name>
<evidence type="ECO:0000313" key="1">
    <source>
        <dbReference type="EMBL" id="WMV31930.1"/>
    </source>
</evidence>
<keyword evidence="2" id="KW-1185">Reference proteome</keyword>
<accession>A0AAF0TYS2</accession>
<reference evidence="1" key="1">
    <citation type="submission" date="2023-08" db="EMBL/GenBank/DDBJ databases">
        <title>A de novo genome assembly of Solanum verrucosum Schlechtendal, a Mexican diploid species geographically isolated from the other diploid A-genome species in potato relatives.</title>
        <authorList>
            <person name="Hosaka K."/>
        </authorList>
    </citation>
    <scope>NUCLEOTIDE SEQUENCE</scope>
    <source>
        <tissue evidence="1">Young leaves</tissue>
    </source>
</reference>
<dbReference type="EMBL" id="CP133617">
    <property type="protein sequence ID" value="WMV31930.1"/>
    <property type="molecule type" value="Genomic_DNA"/>
</dbReference>
<protein>
    <submittedName>
        <fullName evidence="1">Uncharacterized protein</fullName>
    </submittedName>
</protein>
<proteinExistence type="predicted"/>
<dbReference type="Proteomes" id="UP001234989">
    <property type="component" value="Chromosome 6"/>
</dbReference>
<sequence length="193" mass="22046">MYYFFCTTKLSSHQKKLRSSTVHFHLRFTGDGADEFPELRFHLFYEFESCGAVSFLNSLDFEIVLGPALDEGTEALQAYSCTLCHWFRVLCHSTRQKESITLRHLEPHLNQRISECFLPSLRSSSEFVNSLFEMADKFRMIRLLIAGSRKVDSSLVGEVAFGLIEHPVWWMSIVVGVGWVSSVACGPVEQQLL</sequence>
<organism evidence="1 2">
    <name type="scientific">Solanum verrucosum</name>
    <dbReference type="NCBI Taxonomy" id="315347"/>
    <lineage>
        <taxon>Eukaryota</taxon>
        <taxon>Viridiplantae</taxon>
        <taxon>Streptophyta</taxon>
        <taxon>Embryophyta</taxon>
        <taxon>Tracheophyta</taxon>
        <taxon>Spermatophyta</taxon>
        <taxon>Magnoliopsida</taxon>
        <taxon>eudicotyledons</taxon>
        <taxon>Gunneridae</taxon>
        <taxon>Pentapetalae</taxon>
        <taxon>asterids</taxon>
        <taxon>lamiids</taxon>
        <taxon>Solanales</taxon>
        <taxon>Solanaceae</taxon>
        <taxon>Solanoideae</taxon>
        <taxon>Solaneae</taxon>
        <taxon>Solanum</taxon>
    </lineage>
</organism>